<dbReference type="PROSITE" id="PS51718">
    <property type="entry name" value="G_DYNAMIN_2"/>
    <property type="match status" value="1"/>
</dbReference>
<dbReference type="PANTHER" id="PTHR11566">
    <property type="entry name" value="DYNAMIN"/>
    <property type="match status" value="1"/>
</dbReference>
<evidence type="ECO:0000313" key="7">
    <source>
        <dbReference type="Proteomes" id="UP000799444"/>
    </source>
</evidence>
<dbReference type="PROSITE" id="PS51388">
    <property type="entry name" value="GED"/>
    <property type="match status" value="1"/>
</dbReference>
<dbReference type="GO" id="GO:0005874">
    <property type="term" value="C:microtubule"/>
    <property type="evidence" value="ECO:0007669"/>
    <property type="project" value="TreeGrafter"/>
</dbReference>
<dbReference type="AlphaFoldDB" id="A0A9P4QN38"/>
<proteinExistence type="predicted"/>
<feature type="domain" description="GED" evidence="4">
    <location>
        <begin position="742"/>
        <end position="838"/>
    </location>
</feature>
<protein>
    <submittedName>
        <fullName evidence="6">P-loop containing nucleoside triphosphate hydrolase protein</fullName>
    </submittedName>
</protein>
<feature type="compositionally biased region" description="Polar residues" evidence="3">
    <location>
        <begin position="539"/>
        <end position="559"/>
    </location>
</feature>
<evidence type="ECO:0000256" key="1">
    <source>
        <dbReference type="ARBA" id="ARBA00022741"/>
    </source>
</evidence>
<dbReference type="SMART" id="SM00053">
    <property type="entry name" value="DYNc"/>
    <property type="match status" value="1"/>
</dbReference>
<evidence type="ECO:0000256" key="2">
    <source>
        <dbReference type="ARBA" id="ARBA00023134"/>
    </source>
</evidence>
<dbReference type="Pfam" id="PF00350">
    <property type="entry name" value="Dynamin_N"/>
    <property type="match status" value="1"/>
</dbReference>
<dbReference type="GO" id="GO:0005737">
    <property type="term" value="C:cytoplasm"/>
    <property type="evidence" value="ECO:0007669"/>
    <property type="project" value="TreeGrafter"/>
</dbReference>
<dbReference type="InterPro" id="IPR001401">
    <property type="entry name" value="Dynamin_GTPase"/>
</dbReference>
<dbReference type="Proteomes" id="UP000799444">
    <property type="component" value="Unassembled WGS sequence"/>
</dbReference>
<gene>
    <name evidence="6" type="ORF">EJ04DRAFT_581352</name>
</gene>
<dbReference type="SUPFAM" id="SSF52540">
    <property type="entry name" value="P-loop containing nucleoside triphosphate hydrolases"/>
    <property type="match status" value="1"/>
</dbReference>
<evidence type="ECO:0000259" key="5">
    <source>
        <dbReference type="PROSITE" id="PS51718"/>
    </source>
</evidence>
<dbReference type="OrthoDB" id="5061070at2759"/>
<dbReference type="PRINTS" id="PR00195">
    <property type="entry name" value="DYNAMIN"/>
</dbReference>
<feature type="region of interest" description="Disordered" evidence="3">
    <location>
        <begin position="520"/>
        <end position="568"/>
    </location>
</feature>
<dbReference type="InterPro" id="IPR020850">
    <property type="entry name" value="GED_dom"/>
</dbReference>
<evidence type="ECO:0000313" key="6">
    <source>
        <dbReference type="EMBL" id="KAF2728408.1"/>
    </source>
</evidence>
<evidence type="ECO:0000259" key="4">
    <source>
        <dbReference type="PROSITE" id="PS51388"/>
    </source>
</evidence>
<dbReference type="Gene3D" id="3.40.50.300">
    <property type="entry name" value="P-loop containing nucleotide triphosphate hydrolases"/>
    <property type="match status" value="1"/>
</dbReference>
<keyword evidence="2" id="KW-0342">GTP-binding</keyword>
<dbReference type="GO" id="GO:0008017">
    <property type="term" value="F:microtubule binding"/>
    <property type="evidence" value="ECO:0007669"/>
    <property type="project" value="TreeGrafter"/>
</dbReference>
<dbReference type="InterPro" id="IPR022812">
    <property type="entry name" value="Dynamin"/>
</dbReference>
<comment type="caution">
    <text evidence="6">The sequence shown here is derived from an EMBL/GenBank/DDBJ whole genome shotgun (WGS) entry which is preliminary data.</text>
</comment>
<dbReference type="GO" id="GO:0031623">
    <property type="term" value="P:receptor internalization"/>
    <property type="evidence" value="ECO:0007669"/>
    <property type="project" value="TreeGrafter"/>
</dbReference>
<dbReference type="GO" id="GO:0005525">
    <property type="term" value="F:GTP binding"/>
    <property type="evidence" value="ECO:0007669"/>
    <property type="project" value="InterPro"/>
</dbReference>
<dbReference type="Gene3D" id="1.20.120.1240">
    <property type="entry name" value="Dynamin, middle domain"/>
    <property type="match status" value="1"/>
</dbReference>
<dbReference type="InterPro" id="IPR030381">
    <property type="entry name" value="G_DYNAMIN_dom"/>
</dbReference>
<sequence length="865" mass="97253">MAGPTRASTRNAAMKPAIPSSQPTLDPSSGSTVMDDNMNATRLSQTLEPLEIGSTKNPTSTSHGDVSVLGAGIKDLMSTMSELQKLGLGQYDVPVAKCVVCGDQSAGKSSVIEAISGIKVPRAGGTCTRCPMFIELKSSEELDCNWEATVKLRTAYDYDPQCVDAKSQKYPPWFPKAIPIEVDFGHTNDQEELADIIFQAQLALLNPKKDFRVYATRPPSSHDKTSDAREADFSPNVLCISITAPGLPDLSFFDLPGVIIARGNRKKEVLKKFIEDLVTEYVEDSSALVLLTSSLEMDWDISSHAAELITKTNATSRTVGVLTKPDRIDNPARYIDIRKALDGSADPLGHGYHVVKQPDQSSLDRAISHTEARTQEMAFFDQNQPWSTDLRIYQEKFGTLNLQVALSKKLVAMSLGALPLARARISDMLAGIEDTLTSIPPPPTRDVTGVVNDALRFFTETLRKEMLGEKNANTWRLKWDELRKEFTKQLQDLRPRVAIRGKQDQLLSRTNDGLEMIDLVTSDEEEQRAPITPSKRKQPSSTLTTPSKGTATPSSSTNRPPKKPKFDTEQYDLDQLHERLYRMSSAKLAHAVNPDAIEVLMLEPLRPWGKQMQKFYAKIEQALTTRIDQVLVSCLGQWRQNLLFKETRETTKRFFKLHFDEQRTVMGPEAYEAELAGPYFHDTQYYDSKMDRFLNKYKETRFKIRKKVYFTADGGIAPKNSDDLAKKEHLKSTLTNDPYAQEVEVIAKIHSYYDCASIRFHEAICMRIESKLFRRLSENLLPELKEALELTDDKVYQRCVQLLAEDSGRETRRRDLVQQREVLLAGQKLLDNLDEKYKDEGSFALFNGGTVDDEGDEHMASAPED</sequence>
<evidence type="ECO:0000256" key="3">
    <source>
        <dbReference type="SAM" id="MobiDB-lite"/>
    </source>
</evidence>
<dbReference type="GO" id="GO:0003924">
    <property type="term" value="F:GTPase activity"/>
    <property type="evidence" value="ECO:0007669"/>
    <property type="project" value="InterPro"/>
</dbReference>
<dbReference type="InterPro" id="IPR045063">
    <property type="entry name" value="Dynamin_N"/>
</dbReference>
<dbReference type="GO" id="GO:0005886">
    <property type="term" value="C:plasma membrane"/>
    <property type="evidence" value="ECO:0007669"/>
    <property type="project" value="TreeGrafter"/>
</dbReference>
<dbReference type="EMBL" id="ML996281">
    <property type="protein sequence ID" value="KAF2728408.1"/>
    <property type="molecule type" value="Genomic_DNA"/>
</dbReference>
<feature type="compositionally biased region" description="Polar residues" evidence="3">
    <location>
        <begin position="1"/>
        <end position="11"/>
    </location>
</feature>
<name>A0A9P4QN38_9PLEO</name>
<keyword evidence="7" id="KW-1185">Reference proteome</keyword>
<keyword evidence="6" id="KW-0378">Hydrolase</keyword>
<reference evidence="6" key="1">
    <citation type="journal article" date="2020" name="Stud. Mycol.">
        <title>101 Dothideomycetes genomes: a test case for predicting lifestyles and emergence of pathogens.</title>
        <authorList>
            <person name="Haridas S."/>
            <person name="Albert R."/>
            <person name="Binder M."/>
            <person name="Bloem J."/>
            <person name="Labutti K."/>
            <person name="Salamov A."/>
            <person name="Andreopoulos B."/>
            <person name="Baker S."/>
            <person name="Barry K."/>
            <person name="Bills G."/>
            <person name="Bluhm B."/>
            <person name="Cannon C."/>
            <person name="Castanera R."/>
            <person name="Culley D."/>
            <person name="Daum C."/>
            <person name="Ezra D."/>
            <person name="Gonzalez J."/>
            <person name="Henrissat B."/>
            <person name="Kuo A."/>
            <person name="Liang C."/>
            <person name="Lipzen A."/>
            <person name="Lutzoni F."/>
            <person name="Magnuson J."/>
            <person name="Mondo S."/>
            <person name="Nolan M."/>
            <person name="Ohm R."/>
            <person name="Pangilinan J."/>
            <person name="Park H.-J."/>
            <person name="Ramirez L."/>
            <person name="Alfaro M."/>
            <person name="Sun H."/>
            <person name="Tritt A."/>
            <person name="Yoshinaga Y."/>
            <person name="Zwiers L.-H."/>
            <person name="Turgeon B."/>
            <person name="Goodwin S."/>
            <person name="Spatafora J."/>
            <person name="Crous P."/>
            <person name="Grigoriev I."/>
        </authorList>
    </citation>
    <scope>NUCLEOTIDE SEQUENCE</scope>
    <source>
        <strain evidence="6">CBS 125425</strain>
    </source>
</reference>
<dbReference type="InterPro" id="IPR000375">
    <property type="entry name" value="Dynamin_stalk"/>
</dbReference>
<organism evidence="6 7">
    <name type="scientific">Polyplosphaeria fusca</name>
    <dbReference type="NCBI Taxonomy" id="682080"/>
    <lineage>
        <taxon>Eukaryota</taxon>
        <taxon>Fungi</taxon>
        <taxon>Dikarya</taxon>
        <taxon>Ascomycota</taxon>
        <taxon>Pezizomycotina</taxon>
        <taxon>Dothideomycetes</taxon>
        <taxon>Pleosporomycetidae</taxon>
        <taxon>Pleosporales</taxon>
        <taxon>Tetraplosphaeriaceae</taxon>
        <taxon>Polyplosphaeria</taxon>
    </lineage>
</organism>
<dbReference type="Pfam" id="PF01031">
    <property type="entry name" value="Dynamin_M"/>
    <property type="match status" value="1"/>
</dbReference>
<keyword evidence="1" id="KW-0547">Nucleotide-binding</keyword>
<accession>A0A9P4QN38</accession>
<feature type="region of interest" description="Disordered" evidence="3">
    <location>
        <begin position="1"/>
        <end position="36"/>
    </location>
</feature>
<feature type="domain" description="Dynamin-type G" evidence="5">
    <location>
        <begin position="92"/>
        <end position="419"/>
    </location>
</feature>
<feature type="compositionally biased region" description="Polar residues" evidence="3">
    <location>
        <begin position="19"/>
        <end position="36"/>
    </location>
</feature>
<dbReference type="PANTHER" id="PTHR11566:SF131">
    <property type="entry name" value="GTPASE, PUTATIVE (AFU_ORTHOLOGUE AFUA_6G07630)-RELATED"/>
    <property type="match status" value="1"/>
</dbReference>
<dbReference type="InterPro" id="IPR027417">
    <property type="entry name" value="P-loop_NTPase"/>
</dbReference>